<comment type="subunit">
    <text evidence="9">Homodimer.</text>
</comment>
<dbReference type="HAMAP" id="MF_00834">
    <property type="entry name" value="BioA"/>
    <property type="match status" value="1"/>
</dbReference>
<protein>
    <recommendedName>
        <fullName evidence="9">Adenosylmethionine-8-amino-7-oxononanoate aminotransferase</fullName>
        <ecNumber evidence="9">2.6.1.62</ecNumber>
    </recommendedName>
    <alternativeName>
        <fullName evidence="9">7,8-diamino-pelargonic acid aminotransferase</fullName>
        <shortName evidence="9">DAPA AT</shortName>
        <shortName evidence="9">DAPA aminotransferase</shortName>
    </alternativeName>
    <alternativeName>
        <fullName evidence="9">7,8-diaminononanoate synthase</fullName>
        <shortName evidence="9">DANS</shortName>
    </alternativeName>
    <alternativeName>
        <fullName evidence="9">Diaminopelargonic acid synthase</fullName>
    </alternativeName>
</protein>
<evidence type="ECO:0000313" key="11">
    <source>
        <dbReference type="Proteomes" id="UP000032726"/>
    </source>
</evidence>
<comment type="caution">
    <text evidence="9">Lacks conserved residue(s) required for the propagation of feature annotation.</text>
</comment>
<feature type="binding site" evidence="9">
    <location>
        <position position="272"/>
    </location>
    <ligand>
        <name>substrate</name>
    </ligand>
</feature>
<keyword evidence="5 9" id="KW-0949">S-adenosyl-L-methionine</keyword>
<dbReference type="Gene3D" id="3.40.640.10">
    <property type="entry name" value="Type I PLP-dependent aspartate aminotransferase-like (Major domain)"/>
    <property type="match status" value="1"/>
</dbReference>
<gene>
    <name evidence="9" type="primary">bioA</name>
    <name evidence="10" type="ORF">VC82_1139</name>
</gene>
<dbReference type="EMBL" id="CP011071">
    <property type="protein sequence ID" value="AKA34782.1"/>
    <property type="molecule type" value="Genomic_DNA"/>
</dbReference>
<dbReference type="SUPFAM" id="SSF53383">
    <property type="entry name" value="PLP-dependent transferases"/>
    <property type="match status" value="1"/>
</dbReference>
<keyword evidence="6 9" id="KW-0093">Biotin biosynthesis</keyword>
<evidence type="ECO:0000256" key="6">
    <source>
        <dbReference type="ARBA" id="ARBA00022756"/>
    </source>
</evidence>
<dbReference type="CDD" id="cd00610">
    <property type="entry name" value="OAT_like"/>
    <property type="match status" value="1"/>
</dbReference>
<dbReference type="HOGENOM" id="CLU_016922_4_3_10"/>
<dbReference type="InterPro" id="IPR005815">
    <property type="entry name" value="BioA"/>
</dbReference>
<dbReference type="NCBIfam" id="NF004624">
    <property type="entry name" value="PRK05964.1"/>
    <property type="match status" value="1"/>
</dbReference>
<comment type="subcellular location">
    <subcellularLocation>
        <location evidence="9">Cytoplasm</location>
    </subcellularLocation>
</comment>
<dbReference type="GO" id="GO:0009102">
    <property type="term" value="P:biotin biosynthetic process"/>
    <property type="evidence" value="ECO:0007669"/>
    <property type="project" value="UniProtKB-UniRule"/>
</dbReference>
<dbReference type="InterPro" id="IPR015424">
    <property type="entry name" value="PyrdxlP-dep_Trfase"/>
</dbReference>
<accession>A0A0D5YR99</accession>
<dbReference type="PIRSF" id="PIRSF000521">
    <property type="entry name" value="Transaminase_4ab_Lys_Orn"/>
    <property type="match status" value="1"/>
</dbReference>
<comment type="pathway">
    <text evidence="2 9">Cofactor biosynthesis; biotin biosynthesis; 7,8-diaminononanoate from 8-amino-7-oxononanoate (SAM route): step 1/1.</text>
</comment>
<evidence type="ECO:0000256" key="9">
    <source>
        <dbReference type="HAMAP-Rule" id="MF_00834"/>
    </source>
</evidence>
<evidence type="ECO:0000256" key="1">
    <source>
        <dbReference type="ARBA" id="ARBA00001933"/>
    </source>
</evidence>
<sequence length="430" mass="48099">MLGHTISKSFAERDQKHLWHPLTQHKLHATTLPIVKAKGAILHDEHGKEYIDGIASWYTAMYGHCNEHIIERVGRQMQQLDQVVFSGFTHPPAIELSEALVNILPDNQQKLFFSDNGSTAVEVGIKMALQYHFNKGHKKNVLLAFEDGFHGDTFGAMSVSGLSVYNGPFENFFLEVERIPVPNGTNTGEIQKTLENLLREKEAAAFVYEPLVQGAAAMKMHDAKGLDTILALLKKHEVLLVADEVMTGFGKTGTHFASDQVETKPDIICLSKALTAGLVPMGLTTCTEEVYGAFLSDDIAKGFFHGHTYSANPLACTAALAGIELLQSEEIQKNIANIMQWHQKFADEMRPHPKVKNVRHLGVIFALDLNVETQRYGNLRNKLFKHFMKEGVFLRPLGNTIYILPPYIISREQMEKIYASIRSAIALFQF</sequence>
<dbReference type="STRING" id="516051.VC82_1139"/>
<dbReference type="UniPathway" id="UPA00078">
    <property type="reaction ID" value="UER00160"/>
</dbReference>
<dbReference type="Proteomes" id="UP000032726">
    <property type="component" value="Chromosome"/>
</dbReference>
<dbReference type="Gene3D" id="3.90.1150.10">
    <property type="entry name" value="Aspartate Aminotransferase, domain 1"/>
    <property type="match status" value="1"/>
</dbReference>
<dbReference type="GO" id="GO:0051537">
    <property type="term" value="F:2 iron, 2 sulfur cluster binding"/>
    <property type="evidence" value="ECO:0007669"/>
    <property type="project" value="UniProtKB-KW"/>
</dbReference>
<comment type="cofactor">
    <cofactor evidence="1 9">
        <name>pyridoxal 5'-phosphate</name>
        <dbReference type="ChEBI" id="CHEBI:597326"/>
    </cofactor>
</comment>
<dbReference type="GO" id="GO:0005737">
    <property type="term" value="C:cytoplasm"/>
    <property type="evidence" value="ECO:0007669"/>
    <property type="project" value="UniProtKB-SubCell"/>
</dbReference>
<organism evidence="10 11">
    <name type="scientific">Flagellimonas lutaonensis</name>
    <dbReference type="NCBI Taxonomy" id="516051"/>
    <lineage>
        <taxon>Bacteria</taxon>
        <taxon>Pseudomonadati</taxon>
        <taxon>Bacteroidota</taxon>
        <taxon>Flavobacteriia</taxon>
        <taxon>Flavobacteriales</taxon>
        <taxon>Flavobacteriaceae</taxon>
        <taxon>Flagellimonas</taxon>
    </lineage>
</organism>
<keyword evidence="9" id="KW-0963">Cytoplasm</keyword>
<evidence type="ECO:0000256" key="8">
    <source>
        <dbReference type="ARBA" id="ARBA00048449"/>
    </source>
</evidence>
<name>A0A0D5YR99_9FLAO</name>
<dbReference type="PANTHER" id="PTHR42684:SF3">
    <property type="entry name" value="ADENOSYLMETHIONINE-8-AMINO-7-OXONONANOATE AMINOTRANSFERASE"/>
    <property type="match status" value="1"/>
</dbReference>
<reference evidence="10 11" key="1">
    <citation type="submission" date="2015-03" db="EMBL/GenBank/DDBJ databases">
        <title>Complete genome sequence of Muricauda lutaonensis CC-HSB-11T, isolated from a coastal hot spring.</title>
        <authorList>
            <person name="Kim K.M."/>
        </authorList>
    </citation>
    <scope>NUCLEOTIDE SEQUENCE [LARGE SCALE GENOMIC DNA]</scope>
    <source>
        <strain evidence="10 11">CC-HSB-11</strain>
    </source>
</reference>
<proteinExistence type="inferred from homology"/>
<evidence type="ECO:0000256" key="5">
    <source>
        <dbReference type="ARBA" id="ARBA00022691"/>
    </source>
</evidence>
<comment type="function">
    <text evidence="9">Catalyzes the transfer of the alpha-amino group from S-adenosyl-L-methionine (SAM) to 7-keto-8-aminopelargonic acid (KAPA) to form 7,8-diaminopelargonic acid (DAPA). It is the only aminotransferase known to utilize SAM as an amino donor.</text>
</comment>
<evidence type="ECO:0000256" key="3">
    <source>
        <dbReference type="ARBA" id="ARBA00022576"/>
    </source>
</evidence>
<comment type="catalytic activity">
    <reaction evidence="8 9">
        <text>(8S)-8-amino-7-oxononanoate + S-adenosyl-L-methionine = S-adenosyl-4-methylsulfanyl-2-oxobutanoate + (7R,8S)-7,8-diammoniononanoate</text>
        <dbReference type="Rhea" id="RHEA:16861"/>
        <dbReference type="ChEBI" id="CHEBI:16490"/>
        <dbReference type="ChEBI" id="CHEBI:59789"/>
        <dbReference type="ChEBI" id="CHEBI:149468"/>
        <dbReference type="ChEBI" id="CHEBI:149469"/>
        <dbReference type="EC" id="2.6.1.62"/>
    </reaction>
</comment>
<keyword evidence="4 9" id="KW-0808">Transferase</keyword>
<evidence type="ECO:0000256" key="2">
    <source>
        <dbReference type="ARBA" id="ARBA00005063"/>
    </source>
</evidence>
<feature type="binding site" evidence="9">
    <location>
        <position position="57"/>
    </location>
    <ligand>
        <name>substrate</name>
    </ligand>
</feature>
<dbReference type="PATRIC" id="fig|516051.4.peg.1178"/>
<dbReference type="AlphaFoldDB" id="A0A0D5YR99"/>
<dbReference type="EC" id="2.6.1.62" evidence="9"/>
<dbReference type="InterPro" id="IPR015422">
    <property type="entry name" value="PyrdxlP-dep_Trfase_small"/>
</dbReference>
<evidence type="ECO:0000313" key="10">
    <source>
        <dbReference type="EMBL" id="AKA34782.1"/>
    </source>
</evidence>
<evidence type="ECO:0000256" key="4">
    <source>
        <dbReference type="ARBA" id="ARBA00022679"/>
    </source>
</evidence>
<feature type="modified residue" description="N6-(pyridoxal phosphate)lysine" evidence="9">
    <location>
        <position position="272"/>
    </location>
</feature>
<evidence type="ECO:0000256" key="7">
    <source>
        <dbReference type="ARBA" id="ARBA00022898"/>
    </source>
</evidence>
<feature type="binding site" evidence="9">
    <location>
        <begin position="307"/>
        <end position="308"/>
    </location>
    <ligand>
        <name>pyridoxal 5'-phosphate</name>
        <dbReference type="ChEBI" id="CHEBI:597326"/>
    </ligand>
</feature>
<dbReference type="GO" id="GO:0030170">
    <property type="term" value="F:pyridoxal phosphate binding"/>
    <property type="evidence" value="ECO:0007669"/>
    <property type="project" value="UniProtKB-UniRule"/>
</dbReference>
<dbReference type="NCBIfam" id="TIGR00508">
    <property type="entry name" value="bioA"/>
    <property type="match status" value="1"/>
</dbReference>
<dbReference type="GO" id="GO:0004141">
    <property type="term" value="F:dethiobiotin synthase activity"/>
    <property type="evidence" value="ECO:0007669"/>
    <property type="project" value="TreeGrafter"/>
</dbReference>
<feature type="binding site" evidence="9">
    <location>
        <position position="395"/>
    </location>
    <ligand>
        <name>substrate</name>
    </ligand>
</feature>
<dbReference type="InterPro" id="IPR005814">
    <property type="entry name" value="Aminotrans_3"/>
</dbReference>
<comment type="similarity">
    <text evidence="9">Belongs to the class-III pyridoxal-phosphate-dependent aminotransferase family. BioA subfamily.</text>
</comment>
<dbReference type="RefSeq" id="WP_245615993.1">
    <property type="nucleotide sequence ID" value="NZ_CP011071.1"/>
</dbReference>
<feature type="binding site" evidence="9">
    <location>
        <position position="243"/>
    </location>
    <ligand>
        <name>pyridoxal 5'-phosphate</name>
        <dbReference type="ChEBI" id="CHEBI:597326"/>
    </ligand>
</feature>
<keyword evidence="11" id="KW-1185">Reference proteome</keyword>
<dbReference type="KEGG" id="mlt:VC82_1139"/>
<feature type="binding site" evidence="9">
    <location>
        <begin position="117"/>
        <end position="118"/>
    </location>
    <ligand>
        <name>pyridoxal 5'-phosphate</name>
        <dbReference type="ChEBI" id="CHEBI:597326"/>
    </ligand>
</feature>
<keyword evidence="7 9" id="KW-0663">Pyridoxal phosphate</keyword>
<dbReference type="PANTHER" id="PTHR42684">
    <property type="entry name" value="ADENOSYLMETHIONINE-8-AMINO-7-OXONONANOATE AMINOTRANSFERASE"/>
    <property type="match status" value="1"/>
</dbReference>
<feature type="binding site" evidence="9">
    <location>
        <position position="306"/>
    </location>
    <ligand>
        <name>substrate</name>
    </ligand>
</feature>
<keyword evidence="3 9" id="KW-0032">Aminotransferase</keyword>
<dbReference type="InterPro" id="IPR015421">
    <property type="entry name" value="PyrdxlP-dep_Trfase_major"/>
</dbReference>
<dbReference type="GO" id="GO:0004015">
    <property type="term" value="F:adenosylmethionine-8-amino-7-oxononanoate transaminase activity"/>
    <property type="evidence" value="ECO:0007669"/>
    <property type="project" value="UniProtKB-UniRule"/>
</dbReference>
<feature type="site" description="Participates in the substrate recognition with KAPA and in a stacking interaction with the adenine ring of SAM" evidence="9">
    <location>
        <position position="22"/>
    </location>
</feature>
<dbReference type="Pfam" id="PF00202">
    <property type="entry name" value="Aminotran_3"/>
    <property type="match status" value="1"/>
</dbReference>